<dbReference type="FunFam" id="1.20.1250.20:FF:000196">
    <property type="entry name" value="MFS toxin efflux pump (AflT)"/>
    <property type="match status" value="1"/>
</dbReference>
<keyword evidence="9" id="KW-1185">Reference proteome</keyword>
<proteinExistence type="predicted"/>
<feature type="transmembrane region" description="Helical" evidence="6">
    <location>
        <begin position="177"/>
        <end position="196"/>
    </location>
</feature>
<keyword evidence="2" id="KW-0813">Transport</keyword>
<evidence type="ECO:0000256" key="6">
    <source>
        <dbReference type="SAM" id="Phobius"/>
    </source>
</evidence>
<keyword evidence="5 6" id="KW-0472">Membrane</keyword>
<dbReference type="Gene3D" id="1.20.1250.20">
    <property type="entry name" value="MFS general substrate transporter like domains"/>
    <property type="match status" value="1"/>
</dbReference>
<feature type="transmembrane region" description="Helical" evidence="6">
    <location>
        <begin position="147"/>
        <end position="165"/>
    </location>
</feature>
<dbReference type="PANTHER" id="PTHR23501:SF199">
    <property type="entry name" value="MFS EFFLUX TRANSPORTER INPD-RELATED"/>
    <property type="match status" value="1"/>
</dbReference>
<dbReference type="InterPro" id="IPR020846">
    <property type="entry name" value="MFS_dom"/>
</dbReference>
<evidence type="ECO:0000256" key="5">
    <source>
        <dbReference type="ARBA" id="ARBA00023136"/>
    </source>
</evidence>
<dbReference type="EMBL" id="ONZQ02000001">
    <property type="protein sequence ID" value="SPN96573.1"/>
    <property type="molecule type" value="Genomic_DNA"/>
</dbReference>
<sequence length="620" mass="65715">MLPFIPMDRFTEKALVSSPRPARLRKRQPQLSVISESSNLSTTDGPSRLTRWIRNTKGEAKLPSHEETWYTGKEKSLTCDDFAAGILCPESREGSDDEPSESFPEGAKLAFIVFALCMSILVMSLDNNIIATAIPTITDEFSSLRDIGWYGSAYLLTTASLQLLFGRLYTFLSVKRVFLSAIAAFELGSLVCGVARGSGALIAGRAVAGVGGAGIFTGAFTVLAYSVPLEKRPVYTGAISSVWGISNVAGPLLGGFFTDSVSWRWCFFINLPIGAITILVILLFFPDPHRPSNPLIWPQRLRNMDPIGTLLFTPSIALLLLALQQGGSPTRPWTSPPILSLVAASLALMLLFIYLQLRLADSATVPPRILSQRNVWAAGVFALFLGAAFILSTYFLPLWFQAVKGSTAVLSGLRTLPLLISVVAVSLVAGALVTLWGHYAPFMLLSTLLMSAGYGLLSTLSPSSAPAAWASYQLLAGCGVGLGLQQPLMAVQAVLPLRDVPIGTAIVVFLQTLGGAVSVSVGQAVLSDAVAAGILAFLPAVDPRRVLEVGATRLRDEVAGDPGALAGLEAVYSKGVASVFRVCTAAATMTVFGSALVQWRSMKGGREGEQAEGEGEGSKA</sequence>
<feature type="transmembrane region" description="Helical" evidence="6">
    <location>
        <begin position="505"/>
        <end position="538"/>
    </location>
</feature>
<keyword evidence="3 6" id="KW-0812">Transmembrane</keyword>
<feature type="transmembrane region" description="Helical" evidence="6">
    <location>
        <begin position="375"/>
        <end position="396"/>
    </location>
</feature>
<reference evidence="8" key="1">
    <citation type="submission" date="2018-03" db="EMBL/GenBank/DDBJ databases">
        <authorList>
            <person name="Guldener U."/>
        </authorList>
    </citation>
    <scope>NUCLEOTIDE SEQUENCE</scope>
</reference>
<evidence type="ECO:0000256" key="4">
    <source>
        <dbReference type="ARBA" id="ARBA00022989"/>
    </source>
</evidence>
<evidence type="ECO:0000259" key="7">
    <source>
        <dbReference type="PROSITE" id="PS50850"/>
    </source>
</evidence>
<dbReference type="PROSITE" id="PS50850">
    <property type="entry name" value="MFS"/>
    <property type="match status" value="1"/>
</dbReference>
<feature type="transmembrane region" description="Helical" evidence="6">
    <location>
        <begin position="416"/>
        <end position="435"/>
    </location>
</feature>
<dbReference type="InterPro" id="IPR011701">
    <property type="entry name" value="MFS"/>
</dbReference>
<evidence type="ECO:0000256" key="1">
    <source>
        <dbReference type="ARBA" id="ARBA00004141"/>
    </source>
</evidence>
<feature type="transmembrane region" description="Helical" evidence="6">
    <location>
        <begin position="306"/>
        <end position="326"/>
    </location>
</feature>
<feature type="transmembrane region" description="Helical" evidence="6">
    <location>
        <begin position="442"/>
        <end position="461"/>
    </location>
</feature>
<gene>
    <name evidence="8" type="ORF">DNG_00096</name>
</gene>
<dbReference type="Gene3D" id="1.20.1720.10">
    <property type="entry name" value="Multidrug resistance protein D"/>
    <property type="match status" value="1"/>
</dbReference>
<feature type="transmembrane region" description="Helical" evidence="6">
    <location>
        <begin position="234"/>
        <end position="256"/>
    </location>
</feature>
<dbReference type="AlphaFoldDB" id="A0AAE8MNT0"/>
<protein>
    <submittedName>
        <fullName evidence="8">Related to DHA14-like major facilitator ABC transporter</fullName>
    </submittedName>
</protein>
<comment type="subcellular location">
    <subcellularLocation>
        <location evidence="1">Membrane</location>
        <topology evidence="1">Multi-pass membrane protein</topology>
    </subcellularLocation>
</comment>
<dbReference type="InterPro" id="IPR036259">
    <property type="entry name" value="MFS_trans_sf"/>
</dbReference>
<feature type="transmembrane region" description="Helical" evidence="6">
    <location>
        <begin position="109"/>
        <end position="135"/>
    </location>
</feature>
<dbReference type="GO" id="GO:0022857">
    <property type="term" value="F:transmembrane transporter activity"/>
    <property type="evidence" value="ECO:0007669"/>
    <property type="project" value="InterPro"/>
</dbReference>
<evidence type="ECO:0000313" key="9">
    <source>
        <dbReference type="Proteomes" id="UP001187682"/>
    </source>
</evidence>
<evidence type="ECO:0000256" key="3">
    <source>
        <dbReference type="ARBA" id="ARBA00022692"/>
    </source>
</evidence>
<feature type="transmembrane region" description="Helical" evidence="6">
    <location>
        <begin position="202"/>
        <end position="227"/>
    </location>
</feature>
<feature type="transmembrane region" description="Helical" evidence="6">
    <location>
        <begin position="578"/>
        <end position="597"/>
    </location>
</feature>
<dbReference type="GO" id="GO:0005886">
    <property type="term" value="C:plasma membrane"/>
    <property type="evidence" value="ECO:0007669"/>
    <property type="project" value="TreeGrafter"/>
</dbReference>
<evidence type="ECO:0000256" key="2">
    <source>
        <dbReference type="ARBA" id="ARBA00022448"/>
    </source>
</evidence>
<organism evidence="8 9">
    <name type="scientific">Cephalotrichum gorgonifer</name>
    <dbReference type="NCBI Taxonomy" id="2041049"/>
    <lineage>
        <taxon>Eukaryota</taxon>
        <taxon>Fungi</taxon>
        <taxon>Dikarya</taxon>
        <taxon>Ascomycota</taxon>
        <taxon>Pezizomycotina</taxon>
        <taxon>Sordariomycetes</taxon>
        <taxon>Hypocreomycetidae</taxon>
        <taxon>Microascales</taxon>
        <taxon>Microascaceae</taxon>
        <taxon>Cephalotrichum</taxon>
    </lineage>
</organism>
<feature type="transmembrane region" description="Helical" evidence="6">
    <location>
        <begin position="262"/>
        <end position="285"/>
    </location>
</feature>
<comment type="caution">
    <text evidence="8">The sequence shown here is derived from an EMBL/GenBank/DDBJ whole genome shotgun (WGS) entry which is preliminary data.</text>
</comment>
<feature type="transmembrane region" description="Helical" evidence="6">
    <location>
        <begin position="467"/>
        <end position="484"/>
    </location>
</feature>
<dbReference type="PANTHER" id="PTHR23501">
    <property type="entry name" value="MAJOR FACILITATOR SUPERFAMILY"/>
    <property type="match status" value="1"/>
</dbReference>
<dbReference type="Pfam" id="PF07690">
    <property type="entry name" value="MFS_1"/>
    <property type="match status" value="1"/>
</dbReference>
<feature type="transmembrane region" description="Helical" evidence="6">
    <location>
        <begin position="338"/>
        <end position="355"/>
    </location>
</feature>
<evidence type="ECO:0000313" key="8">
    <source>
        <dbReference type="EMBL" id="SPN96573.1"/>
    </source>
</evidence>
<name>A0AAE8MNT0_9PEZI</name>
<accession>A0AAE8MNT0</accession>
<feature type="domain" description="Major facilitator superfamily (MFS) profile" evidence="7">
    <location>
        <begin position="112"/>
        <end position="602"/>
    </location>
</feature>
<dbReference type="CDD" id="cd17502">
    <property type="entry name" value="MFS_Azr1_MDR_like"/>
    <property type="match status" value="1"/>
</dbReference>
<dbReference type="Proteomes" id="UP001187682">
    <property type="component" value="Unassembled WGS sequence"/>
</dbReference>
<dbReference type="SUPFAM" id="SSF103473">
    <property type="entry name" value="MFS general substrate transporter"/>
    <property type="match status" value="1"/>
</dbReference>
<keyword evidence="4 6" id="KW-1133">Transmembrane helix</keyword>